<dbReference type="Proteomes" id="UP000199048">
    <property type="component" value="Unassembled WGS sequence"/>
</dbReference>
<accession>A0A1I4R1L1</accession>
<evidence type="ECO:0000313" key="1">
    <source>
        <dbReference type="EMBL" id="SFM45995.1"/>
    </source>
</evidence>
<keyword evidence="2" id="KW-1185">Reference proteome</keyword>
<dbReference type="STRING" id="582667.SAMN05192568_103251"/>
<gene>
    <name evidence="1" type="ORF">SAMN05192568_103251</name>
</gene>
<dbReference type="RefSeq" id="WP_092044733.1">
    <property type="nucleotide sequence ID" value="NZ_FOTK01000032.1"/>
</dbReference>
<protein>
    <submittedName>
        <fullName evidence="1">Uncharacterized protein</fullName>
    </submittedName>
</protein>
<organism evidence="1 2">
    <name type="scientific">Methylobacterium pseudosasicola</name>
    <dbReference type="NCBI Taxonomy" id="582667"/>
    <lineage>
        <taxon>Bacteria</taxon>
        <taxon>Pseudomonadati</taxon>
        <taxon>Pseudomonadota</taxon>
        <taxon>Alphaproteobacteria</taxon>
        <taxon>Hyphomicrobiales</taxon>
        <taxon>Methylobacteriaceae</taxon>
        <taxon>Methylobacterium</taxon>
    </lineage>
</organism>
<name>A0A1I4R1L1_9HYPH</name>
<dbReference type="OrthoDB" id="8006009at2"/>
<dbReference type="AlphaFoldDB" id="A0A1I4R1L1"/>
<evidence type="ECO:0000313" key="2">
    <source>
        <dbReference type="Proteomes" id="UP000199048"/>
    </source>
</evidence>
<dbReference type="EMBL" id="FOTK01000032">
    <property type="protein sequence ID" value="SFM45995.1"/>
    <property type="molecule type" value="Genomic_DNA"/>
</dbReference>
<reference evidence="2" key="1">
    <citation type="submission" date="2016-10" db="EMBL/GenBank/DDBJ databases">
        <authorList>
            <person name="Varghese N."/>
            <person name="Submissions S."/>
        </authorList>
    </citation>
    <scope>NUCLEOTIDE SEQUENCE [LARGE SCALE GENOMIC DNA]</scope>
    <source>
        <strain evidence="2">BL36</strain>
    </source>
</reference>
<sequence>MSSERIIPTEPVPQPEDTLTQMSRSEFIAGWKALVGEPPATMLEDRSEMIRVLLESTPIAAEAGAGKSAQ</sequence>
<proteinExistence type="predicted"/>